<organism evidence="1 2">
    <name type="scientific">Anopheles atroparvus</name>
    <name type="common">European mosquito</name>
    <dbReference type="NCBI Taxonomy" id="41427"/>
    <lineage>
        <taxon>Eukaryota</taxon>
        <taxon>Metazoa</taxon>
        <taxon>Ecdysozoa</taxon>
        <taxon>Arthropoda</taxon>
        <taxon>Hexapoda</taxon>
        <taxon>Insecta</taxon>
        <taxon>Pterygota</taxon>
        <taxon>Neoptera</taxon>
        <taxon>Endopterygota</taxon>
        <taxon>Diptera</taxon>
        <taxon>Nematocera</taxon>
        <taxon>Culicoidea</taxon>
        <taxon>Culicidae</taxon>
        <taxon>Anophelinae</taxon>
        <taxon>Anopheles</taxon>
    </lineage>
</organism>
<proteinExistence type="predicted"/>
<dbReference type="InterPro" id="IPR051828">
    <property type="entry name" value="HAD-like_hydrolase_domain"/>
</dbReference>
<dbReference type="SFLD" id="SFLDS00003">
    <property type="entry name" value="Haloacid_Dehalogenase"/>
    <property type="match status" value="1"/>
</dbReference>
<evidence type="ECO:0000313" key="1">
    <source>
        <dbReference type="EnsemblMetazoa" id="ENSAATROPP010287"/>
    </source>
</evidence>
<evidence type="ECO:0008006" key="3">
    <source>
        <dbReference type="Google" id="ProtNLM"/>
    </source>
</evidence>
<evidence type="ECO:0000313" key="2">
    <source>
        <dbReference type="Proteomes" id="UP000075880"/>
    </source>
</evidence>
<accession>A0AAG5DGF7</accession>
<dbReference type="SFLD" id="SFLDG01129">
    <property type="entry name" value="C1.5:_HAD__Beta-PGM__Phosphata"/>
    <property type="match status" value="1"/>
</dbReference>
<protein>
    <recommendedName>
        <fullName evidence="3">Rhythmically expressed gene 2 protein</fullName>
    </recommendedName>
</protein>
<dbReference type="InterPro" id="IPR023214">
    <property type="entry name" value="HAD_sf"/>
</dbReference>
<dbReference type="InterPro" id="IPR036412">
    <property type="entry name" value="HAD-like_sf"/>
</dbReference>
<dbReference type="Pfam" id="PF00702">
    <property type="entry name" value="Hydrolase"/>
    <property type="match status" value="1"/>
</dbReference>
<dbReference type="NCBIfam" id="TIGR01549">
    <property type="entry name" value="HAD-SF-IA-v1"/>
    <property type="match status" value="1"/>
</dbReference>
<dbReference type="Proteomes" id="UP000075880">
    <property type="component" value="Unassembled WGS sequence"/>
</dbReference>
<dbReference type="InterPro" id="IPR044924">
    <property type="entry name" value="HAD-SF_hydro_IA_REG-2-like_cap"/>
</dbReference>
<keyword evidence="2" id="KW-1185">Reference proteome</keyword>
<dbReference type="PANTHER" id="PTHR46191">
    <property type="match status" value="1"/>
</dbReference>
<dbReference type="PANTHER" id="PTHR46191:SF2">
    <property type="entry name" value="HALOACID DEHALOGENASE-LIKE HYDROLASE DOMAIN-CONTAINING PROTEIN 3"/>
    <property type="match status" value="1"/>
</dbReference>
<dbReference type="CDD" id="cd16415">
    <property type="entry name" value="HAD_dREG-2_like"/>
    <property type="match status" value="1"/>
</dbReference>
<dbReference type="Gene3D" id="3.40.50.1000">
    <property type="entry name" value="HAD superfamily/HAD-like"/>
    <property type="match status" value="1"/>
</dbReference>
<dbReference type="SUPFAM" id="SSF56784">
    <property type="entry name" value="HAD-like"/>
    <property type="match status" value="1"/>
</dbReference>
<dbReference type="EnsemblMetazoa" id="ENSAATROPT011379">
    <property type="protein sequence ID" value="ENSAATROPP010287"/>
    <property type="gene ID" value="ENSAATROPG009268"/>
</dbReference>
<name>A0AAG5DGF7_ANOAO</name>
<sequence length="387" mass="45181">MIERVERRSCRRWARIFVQPSSAESILDNTRNKSSVTKTLAGLINEISMRASHTLTAGQTHHEKAWPRDDWPTRKPNTLSRARRGLLLRLRVLNGTHRNTRVSRRANSLGVAIIFETLAAVTMSLSRFRLITFDVHNTLLQFRSSPGKKYGEIGAMFGISNNNNQLVSNYVQSWHKMNRLHPNFGLKTKITYKQWWQMMIDGIFNENGTRNTPPEKIEQMTEHFMEYFKTSVFWQHCYGSVDFLNYLKLQRHVESNGQKEPPFKLGVISNFDPRLDVLLRNMKINHYFDFVLNSYDVGYMKPSKEIFDRAMRSAEIKDLKPHQCLHIGATPATDYFGARSAGWYSLLVHEKSAEELTRKYGQLVEDNHVFSSLFDIHKKISNDYMRW</sequence>
<dbReference type="AlphaFoldDB" id="A0AAG5DGF7"/>
<dbReference type="InterPro" id="IPR011949">
    <property type="entry name" value="HAD-SF_hydro_IA_REG-2-like"/>
</dbReference>
<reference evidence="1" key="1">
    <citation type="submission" date="2024-04" db="UniProtKB">
        <authorList>
            <consortium name="EnsemblMetazoa"/>
        </authorList>
    </citation>
    <scope>IDENTIFICATION</scope>
    <source>
        <strain evidence="1">EBRO</strain>
    </source>
</reference>
<dbReference type="InterPro" id="IPR006439">
    <property type="entry name" value="HAD-SF_hydro_IA"/>
</dbReference>
<dbReference type="Gene3D" id="1.10.150.720">
    <property type="entry name" value="Haloacid dehalogenase-like hydrolase"/>
    <property type="match status" value="1"/>
</dbReference>
<dbReference type="NCBIfam" id="TIGR02252">
    <property type="entry name" value="DREG-2"/>
    <property type="match status" value="1"/>
</dbReference>
<dbReference type="GO" id="GO:0005634">
    <property type="term" value="C:nucleus"/>
    <property type="evidence" value="ECO:0007669"/>
    <property type="project" value="TreeGrafter"/>
</dbReference>